<comment type="similarity">
    <text evidence="8">Belongs to the COQ7 family.</text>
</comment>
<accession>A0A8S1BZY7</accession>
<dbReference type="PANTHER" id="PTHR11237">
    <property type="entry name" value="COENZYME Q10 BIOSYNTHESIS PROTEIN 7"/>
    <property type="match status" value="1"/>
</dbReference>
<evidence type="ECO:0000256" key="8">
    <source>
        <dbReference type="HAMAP-Rule" id="MF_03194"/>
    </source>
</evidence>
<feature type="binding site" evidence="8">
    <location>
        <position position="45"/>
    </location>
    <ligand>
        <name>Fe cation</name>
        <dbReference type="ChEBI" id="CHEBI:24875"/>
        <label>1</label>
    </ligand>
</feature>
<evidence type="ECO:0000313" key="10">
    <source>
        <dbReference type="Proteomes" id="UP000494165"/>
    </source>
</evidence>
<dbReference type="GO" id="GO:0031314">
    <property type="term" value="C:extrinsic component of mitochondrial inner membrane"/>
    <property type="evidence" value="ECO:0007669"/>
    <property type="project" value="UniProtKB-UniRule"/>
</dbReference>
<keyword evidence="5 8" id="KW-0408">Iron</keyword>
<dbReference type="GO" id="GO:0046872">
    <property type="term" value="F:metal ion binding"/>
    <property type="evidence" value="ECO:0007669"/>
    <property type="project" value="UniProtKB-KW"/>
</dbReference>
<keyword evidence="3 8" id="KW-0479">Metal-binding</keyword>
<keyword evidence="6 8" id="KW-0503">Monooxygenase</keyword>
<dbReference type="GO" id="GO:0016709">
    <property type="term" value="F:oxidoreductase activity, acting on paired donors, with incorporation or reduction of molecular oxygen, NAD(P)H as one donor, and incorporation of one atom of oxygen"/>
    <property type="evidence" value="ECO:0007669"/>
    <property type="project" value="UniProtKB-UniRule"/>
</dbReference>
<gene>
    <name evidence="8" type="primary">coq7</name>
    <name evidence="9" type="ORF">CLODIP_2_CD11334</name>
</gene>
<organism evidence="9 10">
    <name type="scientific">Cloeon dipterum</name>
    <dbReference type="NCBI Taxonomy" id="197152"/>
    <lineage>
        <taxon>Eukaryota</taxon>
        <taxon>Metazoa</taxon>
        <taxon>Ecdysozoa</taxon>
        <taxon>Arthropoda</taxon>
        <taxon>Hexapoda</taxon>
        <taxon>Insecta</taxon>
        <taxon>Pterygota</taxon>
        <taxon>Palaeoptera</taxon>
        <taxon>Ephemeroptera</taxon>
        <taxon>Pisciforma</taxon>
        <taxon>Baetidae</taxon>
        <taxon>Cloeon</taxon>
    </lineage>
</organism>
<dbReference type="InterPro" id="IPR011566">
    <property type="entry name" value="Ubq_synth_Coq7"/>
</dbReference>
<comment type="cofactor">
    <cofactor evidence="8">
        <name>Fe cation</name>
        <dbReference type="ChEBI" id="CHEBI:24875"/>
    </cofactor>
    <text evidence="8">Binds 2 iron ions per subunit.</text>
</comment>
<dbReference type="CDD" id="cd01042">
    <property type="entry name" value="DMQH"/>
    <property type="match status" value="1"/>
</dbReference>
<dbReference type="AlphaFoldDB" id="A0A8S1BZY7"/>
<dbReference type="GO" id="GO:0006744">
    <property type="term" value="P:ubiquinone biosynthetic process"/>
    <property type="evidence" value="ECO:0007669"/>
    <property type="project" value="UniProtKB-UniRule"/>
</dbReference>
<dbReference type="GO" id="GO:0008340">
    <property type="term" value="P:determination of adult lifespan"/>
    <property type="evidence" value="ECO:0007669"/>
    <property type="project" value="TreeGrafter"/>
</dbReference>
<feature type="binding site" evidence="8">
    <location>
        <position position="75"/>
    </location>
    <ligand>
        <name>Fe cation</name>
        <dbReference type="ChEBI" id="CHEBI:24875"/>
        <label>1</label>
    </ligand>
</feature>
<comment type="pathway">
    <text evidence="1 8">Cofactor biosynthesis; ubiquinone biosynthesis.</text>
</comment>
<dbReference type="Proteomes" id="UP000494165">
    <property type="component" value="Unassembled WGS sequence"/>
</dbReference>
<evidence type="ECO:0000256" key="7">
    <source>
        <dbReference type="ARBA" id="ARBA00023136"/>
    </source>
</evidence>
<dbReference type="HAMAP" id="MF_01658">
    <property type="entry name" value="COQ7"/>
    <property type="match status" value="1"/>
</dbReference>
<feature type="binding site" evidence="8">
    <location>
        <position position="78"/>
    </location>
    <ligand>
        <name>Fe cation</name>
        <dbReference type="ChEBI" id="CHEBI:24875"/>
        <label>1</label>
    </ligand>
</feature>
<dbReference type="OrthoDB" id="275371at2759"/>
<comment type="subunit">
    <text evidence="8">Component of a multi-subunit COQ enzyme complex.</text>
</comment>
<comment type="function">
    <text evidence="8">Catalyzes the hydroxylation of 2-polyprenyl-3-methyl-6-methoxy-1,4-benzoquinol (DMQH2) during ubiquinone biosynthesis. Has also a structural role in the COQ enzyme complex, stabilizing other COQ polypeptides. Involved in lifespan determination in a ubiquinone-independent manner.</text>
</comment>
<evidence type="ECO:0000256" key="6">
    <source>
        <dbReference type="ARBA" id="ARBA00023033"/>
    </source>
</evidence>
<feature type="binding site" evidence="8">
    <location>
        <position position="75"/>
    </location>
    <ligand>
        <name>Fe cation</name>
        <dbReference type="ChEBI" id="CHEBI:24875"/>
        <label>2</label>
    </ligand>
</feature>
<keyword evidence="10" id="KW-1185">Reference proteome</keyword>
<protein>
    <recommendedName>
        <fullName evidence="8">5-demethoxyubiquinone hydroxylase, mitochondrial</fullName>
        <shortName evidence="8">DMQ hydroxylase</shortName>
        <ecNumber evidence="8">1.14.99.60</ecNumber>
    </recommendedName>
    <alternativeName>
        <fullName evidence="8">Ubiquinone biosynthesis monooxygenase COQ7</fullName>
    </alternativeName>
</protein>
<dbReference type="GO" id="GO:0008682">
    <property type="term" value="F:3-demethoxyubiquinol 3-hydroxylase activity"/>
    <property type="evidence" value="ECO:0007669"/>
    <property type="project" value="UniProtKB-EC"/>
</dbReference>
<keyword evidence="7 8" id="KW-0472">Membrane</keyword>
<dbReference type="GO" id="GO:0010468">
    <property type="term" value="P:regulation of gene expression"/>
    <property type="evidence" value="ECO:0007669"/>
    <property type="project" value="TreeGrafter"/>
</dbReference>
<name>A0A8S1BZY7_9INSE</name>
<feature type="binding site" evidence="8">
    <location>
        <position position="163"/>
    </location>
    <ligand>
        <name>Fe cation</name>
        <dbReference type="ChEBI" id="CHEBI:24875"/>
        <label>1</label>
    </ligand>
</feature>
<comment type="catalytic activity">
    <reaction evidence="8">
        <text>a 5-methoxy-2-methyl-3-(all-trans-polyprenyl)benzene-1,4-diol + AH2 + O2 = a 3-demethylubiquinol + A + H2O</text>
        <dbReference type="Rhea" id="RHEA:50908"/>
        <dbReference type="Rhea" id="RHEA-COMP:10859"/>
        <dbReference type="Rhea" id="RHEA-COMP:10914"/>
        <dbReference type="ChEBI" id="CHEBI:13193"/>
        <dbReference type="ChEBI" id="CHEBI:15377"/>
        <dbReference type="ChEBI" id="CHEBI:15379"/>
        <dbReference type="ChEBI" id="CHEBI:17499"/>
        <dbReference type="ChEBI" id="CHEBI:84167"/>
        <dbReference type="ChEBI" id="CHEBI:84422"/>
        <dbReference type="EC" id="1.14.99.60"/>
    </reaction>
</comment>
<dbReference type="GO" id="GO:2000377">
    <property type="term" value="P:regulation of reactive oxygen species metabolic process"/>
    <property type="evidence" value="ECO:0007669"/>
    <property type="project" value="TreeGrafter"/>
</dbReference>
<dbReference type="SUPFAM" id="SSF47240">
    <property type="entry name" value="Ferritin-like"/>
    <property type="match status" value="1"/>
</dbReference>
<feature type="binding site" evidence="8">
    <location>
        <position position="127"/>
    </location>
    <ligand>
        <name>Fe cation</name>
        <dbReference type="ChEBI" id="CHEBI:24875"/>
        <label>2</label>
    </ligand>
</feature>
<dbReference type="EC" id="1.14.99.60" evidence="8"/>
<keyword evidence="8" id="KW-0496">Mitochondrion</keyword>
<evidence type="ECO:0000256" key="2">
    <source>
        <dbReference type="ARBA" id="ARBA00022688"/>
    </source>
</evidence>
<keyword evidence="2 8" id="KW-0831">Ubiquinone biosynthesis</keyword>
<dbReference type="InterPro" id="IPR009078">
    <property type="entry name" value="Ferritin-like_SF"/>
</dbReference>
<keyword evidence="8" id="KW-0999">Mitochondrion inner membrane</keyword>
<sequence length="202" mass="22424">MSLRLSPALRHLRASKFTCNNCLRKKHTKISDEVHGMLRVDHAGEFGANRIYAGQMAVLGRSKSAALIQHMWDQEKEHKKIFDDLMVKHRVRPTALMPFWHIAGFLLGAGSAVLGEKSAMACTVAVEASIVEHYNDQLRKLANENPEKHAEIMAAIKKCRDEEQEHHDTGMDKGAEQAPLYKAMTAAIKVGCKAAIALSTKV</sequence>
<evidence type="ECO:0000256" key="4">
    <source>
        <dbReference type="ARBA" id="ARBA00023002"/>
    </source>
</evidence>
<feature type="binding site" evidence="8">
    <location>
        <position position="166"/>
    </location>
    <ligand>
        <name>Fe cation</name>
        <dbReference type="ChEBI" id="CHEBI:24875"/>
        <label>2</label>
    </ligand>
</feature>
<evidence type="ECO:0000256" key="5">
    <source>
        <dbReference type="ARBA" id="ARBA00023004"/>
    </source>
</evidence>
<dbReference type="GO" id="GO:0005634">
    <property type="term" value="C:nucleus"/>
    <property type="evidence" value="ECO:0007669"/>
    <property type="project" value="TreeGrafter"/>
</dbReference>
<dbReference type="Pfam" id="PF03232">
    <property type="entry name" value="COQ7"/>
    <property type="match status" value="1"/>
</dbReference>
<proteinExistence type="inferred from homology"/>
<keyword evidence="4 8" id="KW-0560">Oxidoreductase</keyword>
<dbReference type="PANTHER" id="PTHR11237:SF4">
    <property type="entry name" value="5-DEMETHOXYUBIQUINONE HYDROXYLASE, MITOCHONDRIAL"/>
    <property type="match status" value="1"/>
</dbReference>
<feature type="binding site" evidence="8">
    <location>
        <position position="163"/>
    </location>
    <ligand>
        <name>Fe cation</name>
        <dbReference type="ChEBI" id="CHEBI:24875"/>
        <label>2</label>
    </ligand>
</feature>
<dbReference type="EMBL" id="CADEPI010000005">
    <property type="protein sequence ID" value="CAB3361221.1"/>
    <property type="molecule type" value="Genomic_DNA"/>
</dbReference>
<reference evidence="9 10" key="1">
    <citation type="submission" date="2020-04" db="EMBL/GenBank/DDBJ databases">
        <authorList>
            <person name="Alioto T."/>
            <person name="Alioto T."/>
            <person name="Gomez Garrido J."/>
        </authorList>
    </citation>
    <scope>NUCLEOTIDE SEQUENCE [LARGE SCALE GENOMIC DNA]</scope>
</reference>
<comment type="caution">
    <text evidence="9">The sequence shown here is derived from an EMBL/GenBank/DDBJ whole genome shotgun (WGS) entry which is preliminary data.</text>
</comment>
<comment type="subcellular location">
    <subcellularLocation>
        <location evidence="8">Mitochondrion inner membrane</location>
        <topology evidence="8">Peripheral membrane protein</topology>
        <orientation evidence="8">Matrix side</orientation>
    </subcellularLocation>
</comment>
<evidence type="ECO:0000256" key="3">
    <source>
        <dbReference type="ARBA" id="ARBA00022723"/>
    </source>
</evidence>
<evidence type="ECO:0000256" key="1">
    <source>
        <dbReference type="ARBA" id="ARBA00004749"/>
    </source>
</evidence>
<evidence type="ECO:0000313" key="9">
    <source>
        <dbReference type="EMBL" id="CAB3361221.1"/>
    </source>
</evidence>